<dbReference type="Proteomes" id="UP001367316">
    <property type="component" value="Unassembled WGS sequence"/>
</dbReference>
<feature type="compositionally biased region" description="Basic and acidic residues" evidence="1">
    <location>
        <begin position="130"/>
        <end position="150"/>
    </location>
</feature>
<feature type="chain" id="PRO_5045207305" evidence="2">
    <location>
        <begin position="21"/>
        <end position="209"/>
    </location>
</feature>
<dbReference type="EMBL" id="JBBPBF010000025">
    <property type="protein sequence ID" value="KAK7609158.1"/>
    <property type="molecule type" value="Genomic_DNA"/>
</dbReference>
<reference evidence="3 4" key="1">
    <citation type="submission" date="2024-04" db="EMBL/GenBank/DDBJ databases">
        <title>Phyllosticta paracitricarpa is synonymous to the EU quarantine fungus P. citricarpa based on phylogenomic analyses.</title>
        <authorList>
            <consortium name="Lawrence Berkeley National Laboratory"/>
            <person name="Van ingen-buijs V.A."/>
            <person name="Van westerhoven A.C."/>
            <person name="Haridas S."/>
            <person name="Skiadas P."/>
            <person name="Martin F."/>
            <person name="Groenewald J.Z."/>
            <person name="Crous P.W."/>
            <person name="Seidl M.F."/>
        </authorList>
    </citation>
    <scope>NUCLEOTIDE SEQUENCE [LARGE SCALE GENOMIC DNA]</scope>
    <source>
        <strain evidence="3 4">CBS 141358</strain>
    </source>
</reference>
<evidence type="ECO:0000256" key="1">
    <source>
        <dbReference type="SAM" id="MobiDB-lite"/>
    </source>
</evidence>
<gene>
    <name evidence="3" type="ORF">JOL62DRAFT_191870</name>
</gene>
<keyword evidence="2" id="KW-0732">Signal</keyword>
<proteinExistence type="predicted"/>
<name>A0ABR1N1S5_9PEZI</name>
<evidence type="ECO:0000256" key="2">
    <source>
        <dbReference type="SAM" id="SignalP"/>
    </source>
</evidence>
<feature type="signal peptide" evidence="2">
    <location>
        <begin position="1"/>
        <end position="20"/>
    </location>
</feature>
<keyword evidence="4" id="KW-1185">Reference proteome</keyword>
<feature type="region of interest" description="Disordered" evidence="1">
    <location>
        <begin position="127"/>
        <end position="152"/>
    </location>
</feature>
<evidence type="ECO:0000313" key="3">
    <source>
        <dbReference type="EMBL" id="KAK7609158.1"/>
    </source>
</evidence>
<evidence type="ECO:0000313" key="4">
    <source>
        <dbReference type="Proteomes" id="UP001367316"/>
    </source>
</evidence>
<organism evidence="3 4">
    <name type="scientific">Phyllosticta paracitricarpa</name>
    <dbReference type="NCBI Taxonomy" id="2016321"/>
    <lineage>
        <taxon>Eukaryota</taxon>
        <taxon>Fungi</taxon>
        <taxon>Dikarya</taxon>
        <taxon>Ascomycota</taxon>
        <taxon>Pezizomycotina</taxon>
        <taxon>Dothideomycetes</taxon>
        <taxon>Dothideomycetes incertae sedis</taxon>
        <taxon>Botryosphaeriales</taxon>
        <taxon>Phyllostictaceae</taxon>
        <taxon>Phyllosticta</taxon>
    </lineage>
</organism>
<feature type="region of interest" description="Disordered" evidence="1">
    <location>
        <begin position="184"/>
        <end position="209"/>
    </location>
</feature>
<accession>A0ABR1N1S5</accession>
<comment type="caution">
    <text evidence="3">The sequence shown here is derived from an EMBL/GenBank/DDBJ whole genome shotgun (WGS) entry which is preliminary data.</text>
</comment>
<protein>
    <submittedName>
        <fullName evidence="3">Uncharacterized protein</fullName>
    </submittedName>
</protein>
<sequence length="209" mass="23745">MDLLGPLLSILLLLLPSLWRRQRETRWEITLLAKSECVRGREMARERDADRQRQNYMQASSQCVLHRSIALSLTYLTHHTYRLQTYHPSIFLPPIFLPTSQRGNNAHQSQGQKQWKPTLTRSLALAHKPRVQEPKGNRRTEPPKGQKTKSESCSLHFTTLGSSMSFGCVLVLLHMAHPHTMPTHPLAPPPLPPPPDKAPGPVCHDGWDL</sequence>
<feature type="compositionally biased region" description="Pro residues" evidence="1">
    <location>
        <begin position="185"/>
        <end position="198"/>
    </location>
</feature>